<proteinExistence type="predicted"/>
<dbReference type="PANTHER" id="PTHR35461:SF1">
    <property type="entry name" value="LOW PROTEIN: ATP-DEPENDENT RNA HELICASE-LIKE PROTEIN"/>
    <property type="match status" value="1"/>
</dbReference>
<sequence length="191" mass="21784">MSSKPIRRNGKPLIIKSSLHKTMKFLTKSFTYLKSPKTPTNTNTVNSDDCYTNFSDTNPNSSPNPIPKPIETVTKKKIENRSETAVKVKHTVKEEKTTKWRWSGAEVLAQKLIDLEMADSSDIDQAVDVEEVLHYYSRLTCPAYVEIVDDFLMDMYSEFHVSGRRSLNTSMRKLAPETNYSSMRSLAPLKL</sequence>
<keyword evidence="2" id="KW-1185">Reference proteome</keyword>
<evidence type="ECO:0000313" key="2">
    <source>
        <dbReference type="Proteomes" id="UP001567538"/>
    </source>
</evidence>
<evidence type="ECO:0000313" key="1">
    <source>
        <dbReference type="EMBL" id="KAL1551552.1"/>
    </source>
</evidence>
<protein>
    <recommendedName>
        <fullName evidence="3">Ovate family protein</fullName>
    </recommendedName>
</protein>
<dbReference type="PANTHER" id="PTHR35461">
    <property type="entry name" value="BNAANNG14610D PROTEIN"/>
    <property type="match status" value="1"/>
</dbReference>
<dbReference type="AlphaFoldDB" id="A0ABD1H5K8"/>
<gene>
    <name evidence="1" type="ORF">AAHA92_19377</name>
</gene>
<evidence type="ECO:0008006" key="3">
    <source>
        <dbReference type="Google" id="ProtNLM"/>
    </source>
</evidence>
<accession>A0ABD1H5K8</accession>
<organism evidence="1 2">
    <name type="scientific">Salvia divinorum</name>
    <name type="common">Maria pastora</name>
    <name type="synonym">Diviner's sage</name>
    <dbReference type="NCBI Taxonomy" id="28513"/>
    <lineage>
        <taxon>Eukaryota</taxon>
        <taxon>Viridiplantae</taxon>
        <taxon>Streptophyta</taxon>
        <taxon>Embryophyta</taxon>
        <taxon>Tracheophyta</taxon>
        <taxon>Spermatophyta</taxon>
        <taxon>Magnoliopsida</taxon>
        <taxon>eudicotyledons</taxon>
        <taxon>Gunneridae</taxon>
        <taxon>Pentapetalae</taxon>
        <taxon>asterids</taxon>
        <taxon>lamiids</taxon>
        <taxon>Lamiales</taxon>
        <taxon>Lamiaceae</taxon>
        <taxon>Nepetoideae</taxon>
        <taxon>Mentheae</taxon>
        <taxon>Salviinae</taxon>
        <taxon>Salvia</taxon>
        <taxon>Salvia subgen. Calosphace</taxon>
    </lineage>
</organism>
<name>A0ABD1H5K8_SALDI</name>
<dbReference type="Proteomes" id="UP001567538">
    <property type="component" value="Unassembled WGS sequence"/>
</dbReference>
<dbReference type="EMBL" id="JBEAFC010000007">
    <property type="protein sequence ID" value="KAL1551552.1"/>
    <property type="molecule type" value="Genomic_DNA"/>
</dbReference>
<comment type="caution">
    <text evidence="1">The sequence shown here is derived from an EMBL/GenBank/DDBJ whole genome shotgun (WGS) entry which is preliminary data.</text>
</comment>
<reference evidence="1 2" key="1">
    <citation type="submission" date="2024-06" db="EMBL/GenBank/DDBJ databases">
        <title>A chromosome level genome sequence of Diviner's sage (Salvia divinorum).</title>
        <authorList>
            <person name="Ford S.A."/>
            <person name="Ro D.-K."/>
            <person name="Ness R.W."/>
            <person name="Phillips M.A."/>
        </authorList>
    </citation>
    <scope>NUCLEOTIDE SEQUENCE [LARGE SCALE GENOMIC DNA]</scope>
    <source>
        <strain evidence="1">SAF-2024a</strain>
        <tissue evidence="1">Leaf</tissue>
    </source>
</reference>